<dbReference type="AlphaFoldDB" id="A0A8K1GHJ0"/>
<name>A0A8K1GHJ0_9PASS</name>
<proteinExistence type="predicted"/>
<organism evidence="1 2">
    <name type="scientific">Zosterops borbonicus</name>
    <dbReference type="NCBI Taxonomy" id="364589"/>
    <lineage>
        <taxon>Eukaryota</taxon>
        <taxon>Metazoa</taxon>
        <taxon>Chordata</taxon>
        <taxon>Craniata</taxon>
        <taxon>Vertebrata</taxon>
        <taxon>Euteleostomi</taxon>
        <taxon>Archelosauria</taxon>
        <taxon>Archosauria</taxon>
        <taxon>Dinosauria</taxon>
        <taxon>Saurischia</taxon>
        <taxon>Theropoda</taxon>
        <taxon>Coelurosauria</taxon>
        <taxon>Aves</taxon>
        <taxon>Neognathae</taxon>
        <taxon>Neoaves</taxon>
        <taxon>Telluraves</taxon>
        <taxon>Australaves</taxon>
        <taxon>Passeriformes</taxon>
        <taxon>Sylvioidea</taxon>
        <taxon>Zosteropidae</taxon>
        <taxon>Zosterops</taxon>
    </lineage>
</organism>
<comment type="caution">
    <text evidence="1">The sequence shown here is derived from an EMBL/GenBank/DDBJ whole genome shotgun (WGS) entry which is preliminary data.</text>
</comment>
<feature type="non-terminal residue" evidence="1">
    <location>
        <position position="69"/>
    </location>
</feature>
<evidence type="ECO:0000313" key="2">
    <source>
        <dbReference type="Proteomes" id="UP000796761"/>
    </source>
</evidence>
<protein>
    <submittedName>
        <fullName evidence="1">Uncharacterized protein</fullName>
    </submittedName>
</protein>
<keyword evidence="2" id="KW-1185">Reference proteome</keyword>
<gene>
    <name evidence="1" type="ORF">HGM15179_009245</name>
</gene>
<dbReference type="Proteomes" id="UP000796761">
    <property type="component" value="Unassembled WGS sequence"/>
</dbReference>
<accession>A0A8K1GHJ0</accession>
<reference evidence="1" key="1">
    <citation type="submission" date="2019-04" db="EMBL/GenBank/DDBJ databases">
        <title>Genome assembly of Zosterops borbonicus 15179.</title>
        <authorList>
            <person name="Leroy T."/>
            <person name="Anselmetti Y."/>
            <person name="Tilak M.-K."/>
            <person name="Nabholz B."/>
        </authorList>
    </citation>
    <scope>NUCLEOTIDE SEQUENCE</scope>
    <source>
        <strain evidence="1">HGM_15179</strain>
        <tissue evidence="1">Muscle</tissue>
    </source>
</reference>
<evidence type="ECO:0000313" key="1">
    <source>
        <dbReference type="EMBL" id="TRZ17859.1"/>
    </source>
</evidence>
<sequence>ITSFFWSCHFASSSSWFVTEKLRIFPLIAFLFGSLQRLETPKAPPAWMTLSAAESSGGKSGRKCAWRQR</sequence>
<feature type="non-terminal residue" evidence="1">
    <location>
        <position position="1"/>
    </location>
</feature>
<dbReference type="EMBL" id="SWJQ01000248">
    <property type="protein sequence ID" value="TRZ17859.1"/>
    <property type="molecule type" value="Genomic_DNA"/>
</dbReference>